<dbReference type="PATRIC" id="fig|153151.4.peg.404"/>
<gene>
    <name evidence="1" type="ORF">B4110_2097</name>
</gene>
<comment type="caution">
    <text evidence="1">The sequence shown here is derived from an EMBL/GenBank/DDBJ whole genome shotgun (WGS) entry which is preliminary data.</text>
</comment>
<dbReference type="AlphaFoldDB" id="A0A150N7A9"/>
<evidence type="ECO:0000313" key="2">
    <source>
        <dbReference type="Proteomes" id="UP000075324"/>
    </source>
</evidence>
<dbReference type="EMBL" id="LQYW01000012">
    <property type="protein sequence ID" value="KYD32536.1"/>
    <property type="molecule type" value="Genomic_DNA"/>
</dbReference>
<protein>
    <submittedName>
        <fullName evidence="1">Uncharacterized protein</fullName>
    </submittedName>
</protein>
<accession>A0A150N7A9</accession>
<name>A0A150N7A9_9BACL</name>
<sequence length="59" mass="6835">MISSSPFLRNKKTLCAQAKCIRIPQSLSLRWHYPNRFERSTAELAVLSACFRKLPQNNI</sequence>
<dbReference type="Proteomes" id="UP000075324">
    <property type="component" value="Unassembled WGS sequence"/>
</dbReference>
<evidence type="ECO:0000313" key="1">
    <source>
        <dbReference type="EMBL" id="KYD32536.1"/>
    </source>
</evidence>
<reference evidence="1 2" key="1">
    <citation type="submission" date="2016-01" db="EMBL/GenBank/DDBJ databases">
        <title>Draft Genome Sequences of Seven Thermophilic Sporeformers Isolated from Foods.</title>
        <authorList>
            <person name="Berendsen E.M."/>
            <person name="Wells-Bennik M.H."/>
            <person name="Krawcyk A.O."/>
            <person name="De Jong A."/>
            <person name="Holsappel S."/>
            <person name="Eijlander R.T."/>
            <person name="Kuipers O.P."/>
        </authorList>
    </citation>
    <scope>NUCLEOTIDE SEQUENCE [LARGE SCALE GENOMIC DNA]</scope>
    <source>
        <strain evidence="1 2">B4110</strain>
    </source>
</reference>
<proteinExistence type="predicted"/>
<organism evidence="1 2">
    <name type="scientific">Parageobacillus toebii</name>
    <dbReference type="NCBI Taxonomy" id="153151"/>
    <lineage>
        <taxon>Bacteria</taxon>
        <taxon>Bacillati</taxon>
        <taxon>Bacillota</taxon>
        <taxon>Bacilli</taxon>
        <taxon>Bacillales</taxon>
        <taxon>Anoxybacillaceae</taxon>
        <taxon>Parageobacillus</taxon>
    </lineage>
</organism>